<dbReference type="RefSeq" id="WP_089379950.1">
    <property type="nucleotide sequence ID" value="NZ_FZNT01000001.1"/>
</dbReference>
<dbReference type="EMBL" id="FZNT01000001">
    <property type="protein sequence ID" value="SNR32589.1"/>
    <property type="molecule type" value="Genomic_DNA"/>
</dbReference>
<sequence>MDKITLLIVKNLNFNQIMLKLLTPNEADKVFPDQVIYKTILLVALSTGLPLKDLIKLKWNAIFKYNSKGGAVCVENFNLNRNYDFPINEKIKNQLIQFYTSLNQPDFDKQIAESFKSPQTLDRWLLGTNIALGIRRVDKIDKDEWSEYRNEHLTQIIFGRRVVETCGHSNKTGKLLKGLFKIETNEQLFAFLGYDSKSEIKYDLSNLSIIENLNQRYSFGEPRSFLDDDKHFYALIKDSKKHYPFQHFQVFYDFLQNLSLHMYDIKNQGVLVLLMLSLTNGIRPSALLKLKWSDILCIPENKDTYVIKNKVSGLGHKAHKFYNTYDFEIKREFKYGRNLIKVDEKTETKIKLYCRLMLEDKKLNKKRKLERLFFSAETASLKGDCFVTNRLNPLTQNSLHREIQNTLQVTGFQHAEKFTTKSTQIMYGRRIIELKGLHSPTVKALKTHFNIRKTQNLFDFLYISNQKGKNTPAIKEFRTVFEHILYDI</sequence>
<gene>
    <name evidence="1" type="ORF">SAMN06265371_101289</name>
</gene>
<protein>
    <submittedName>
        <fullName evidence="1">Uncharacterized protein</fullName>
    </submittedName>
</protein>
<evidence type="ECO:0000313" key="2">
    <source>
        <dbReference type="Proteomes" id="UP000198384"/>
    </source>
</evidence>
<proteinExistence type="predicted"/>
<dbReference type="GO" id="GO:0015074">
    <property type="term" value="P:DNA integration"/>
    <property type="evidence" value="ECO:0007669"/>
    <property type="project" value="InterPro"/>
</dbReference>
<reference evidence="1 2" key="1">
    <citation type="submission" date="2017-06" db="EMBL/GenBank/DDBJ databases">
        <authorList>
            <person name="Kim H.J."/>
            <person name="Triplett B.A."/>
        </authorList>
    </citation>
    <scope>NUCLEOTIDE SEQUENCE [LARGE SCALE GENOMIC DNA]</scope>
    <source>
        <strain evidence="1 2">DSM 29150</strain>
    </source>
</reference>
<evidence type="ECO:0000313" key="1">
    <source>
        <dbReference type="EMBL" id="SNR32589.1"/>
    </source>
</evidence>
<keyword evidence="2" id="KW-1185">Reference proteome</keyword>
<accession>A0A238VGE7</accession>
<dbReference type="Gene3D" id="1.10.443.10">
    <property type="entry name" value="Intergrase catalytic core"/>
    <property type="match status" value="1"/>
</dbReference>
<dbReference type="AlphaFoldDB" id="A0A238VGE7"/>
<dbReference type="Proteomes" id="UP000198384">
    <property type="component" value="Unassembled WGS sequence"/>
</dbReference>
<dbReference type="GO" id="GO:0003677">
    <property type="term" value="F:DNA binding"/>
    <property type="evidence" value="ECO:0007669"/>
    <property type="project" value="InterPro"/>
</dbReference>
<dbReference type="GO" id="GO:0006310">
    <property type="term" value="P:DNA recombination"/>
    <property type="evidence" value="ECO:0007669"/>
    <property type="project" value="InterPro"/>
</dbReference>
<dbReference type="InterPro" id="IPR013762">
    <property type="entry name" value="Integrase-like_cat_sf"/>
</dbReference>
<organism evidence="1 2">
    <name type="scientific">Lutibacter agarilyticus</name>
    <dbReference type="NCBI Taxonomy" id="1109740"/>
    <lineage>
        <taxon>Bacteria</taxon>
        <taxon>Pseudomonadati</taxon>
        <taxon>Bacteroidota</taxon>
        <taxon>Flavobacteriia</taxon>
        <taxon>Flavobacteriales</taxon>
        <taxon>Flavobacteriaceae</taxon>
        <taxon>Lutibacter</taxon>
    </lineage>
</organism>
<dbReference type="OrthoDB" id="1308770at2"/>
<name>A0A238VGE7_9FLAO</name>